<gene>
    <name evidence="2" type="ORF">DGAL_LOCUS742</name>
</gene>
<name>A0A8J2W9F5_9CRUS</name>
<dbReference type="PROSITE" id="PS50181">
    <property type="entry name" value="FBOX"/>
    <property type="match status" value="1"/>
</dbReference>
<evidence type="ECO:0000313" key="3">
    <source>
        <dbReference type="Proteomes" id="UP000789390"/>
    </source>
</evidence>
<dbReference type="InterPro" id="IPR032675">
    <property type="entry name" value="LRR_dom_sf"/>
</dbReference>
<feature type="domain" description="F-box" evidence="1">
    <location>
        <begin position="4"/>
        <end position="57"/>
    </location>
</feature>
<dbReference type="CDD" id="cd09917">
    <property type="entry name" value="F-box_SF"/>
    <property type="match status" value="1"/>
</dbReference>
<dbReference type="AlphaFoldDB" id="A0A8J2W9F5"/>
<dbReference type="OrthoDB" id="6344188at2759"/>
<dbReference type="Pfam" id="PF12937">
    <property type="entry name" value="F-box-like"/>
    <property type="match status" value="1"/>
</dbReference>
<dbReference type="InterPro" id="IPR036047">
    <property type="entry name" value="F-box-like_dom_sf"/>
</dbReference>
<dbReference type="InterPro" id="IPR001810">
    <property type="entry name" value="F-box_dom"/>
</dbReference>
<keyword evidence="3" id="KW-1185">Reference proteome</keyword>
<dbReference type="EMBL" id="CAKKLH010000004">
    <property type="protein sequence ID" value="CAH0098656.1"/>
    <property type="molecule type" value="Genomic_DNA"/>
</dbReference>
<dbReference type="Proteomes" id="UP000789390">
    <property type="component" value="Unassembled WGS sequence"/>
</dbReference>
<sequence length="702" mass="80307">MDENCNILLLPSEILVLFLELLPGKDIISLSLTCRRFSDFCRNFLRLLRLESCWKTGISIEDFKTHLSICIDPILLTECRLTNCFWLPAILLQNFIKKCENITVLKISETKLNCGNLVHIFGKCKKIADLSLTLCHNDLKFPQRSKSSGPIPSTCNTILQSCLKDCCENLKNLVKLELVLFYSSLEEMTIFISVCENLKELVLIPLKEQLDSNARRPMNQQLFSEIKGKFTLSSLIVVNLEEDRGLYGRGSYRFSGQFPNHRYQEYLIFKIDMSGLKNHWNDASPCPVIEDKFSSLTFKHLTIPRGMFEFWWTSKNVADRAILEDNDLVANGWYMNDPLENIDLLDIRSVREPFPMFIEKGLKAPRAVMISCFYSNQGFSDFCQNHPYLKVLKLKVPPKRDDRNQIVGEEWNSNSWENLCGLKVLSLEPPLLTIERKSVEKPARKRKFGERFASSKTAGLNPRREMRVLEIVIESCSRIEELEIGIFCLTAETICRIDGEELSHISQCKLLKKLTLANFNITDGIFKDCVHLESLRLKNLGSRLLCCFTKNLCAALPSARKLTTLSIFQSNMVPLAKLLDSIQQCPSLIRLGLVTPSDDAPFKWTVDALSHRLVTLCGSLQHLVAFFCVLNIPKSHKPKILKQLLQFMTPKRPSFCADIQATDKISLEHESSTLPFVHREILVHCNSRVCVVPYHYKSPILL</sequence>
<accession>A0A8J2W9F5</accession>
<dbReference type="SUPFAM" id="SSF81383">
    <property type="entry name" value="F-box domain"/>
    <property type="match status" value="1"/>
</dbReference>
<proteinExistence type="predicted"/>
<protein>
    <recommendedName>
        <fullName evidence="1">F-box domain-containing protein</fullName>
    </recommendedName>
</protein>
<dbReference type="SUPFAM" id="SSF52047">
    <property type="entry name" value="RNI-like"/>
    <property type="match status" value="1"/>
</dbReference>
<evidence type="ECO:0000259" key="1">
    <source>
        <dbReference type="PROSITE" id="PS50181"/>
    </source>
</evidence>
<organism evidence="2 3">
    <name type="scientific">Daphnia galeata</name>
    <dbReference type="NCBI Taxonomy" id="27404"/>
    <lineage>
        <taxon>Eukaryota</taxon>
        <taxon>Metazoa</taxon>
        <taxon>Ecdysozoa</taxon>
        <taxon>Arthropoda</taxon>
        <taxon>Crustacea</taxon>
        <taxon>Branchiopoda</taxon>
        <taxon>Diplostraca</taxon>
        <taxon>Cladocera</taxon>
        <taxon>Anomopoda</taxon>
        <taxon>Daphniidae</taxon>
        <taxon>Daphnia</taxon>
    </lineage>
</organism>
<reference evidence="2" key="1">
    <citation type="submission" date="2021-11" db="EMBL/GenBank/DDBJ databases">
        <authorList>
            <person name="Schell T."/>
        </authorList>
    </citation>
    <scope>NUCLEOTIDE SEQUENCE</scope>
    <source>
        <strain evidence="2">M5</strain>
    </source>
</reference>
<evidence type="ECO:0000313" key="2">
    <source>
        <dbReference type="EMBL" id="CAH0098656.1"/>
    </source>
</evidence>
<comment type="caution">
    <text evidence="2">The sequence shown here is derived from an EMBL/GenBank/DDBJ whole genome shotgun (WGS) entry which is preliminary data.</text>
</comment>
<dbReference type="Gene3D" id="3.80.10.10">
    <property type="entry name" value="Ribonuclease Inhibitor"/>
    <property type="match status" value="2"/>
</dbReference>